<dbReference type="PANTHER" id="PTHR30346">
    <property type="entry name" value="TRANSCRIPTIONAL DUAL REGULATOR HCAR-RELATED"/>
    <property type="match status" value="1"/>
</dbReference>
<reference evidence="6 7" key="1">
    <citation type="journal article" date="2015" name="Genome Announc.">
        <title>Expanding the biotechnology potential of lactobacilli through comparative genomics of 213 strains and associated genera.</title>
        <authorList>
            <person name="Sun Z."/>
            <person name="Harris H.M."/>
            <person name="McCann A."/>
            <person name="Guo C."/>
            <person name="Argimon S."/>
            <person name="Zhang W."/>
            <person name="Yang X."/>
            <person name="Jeffery I.B."/>
            <person name="Cooney J.C."/>
            <person name="Kagawa T.F."/>
            <person name="Liu W."/>
            <person name="Song Y."/>
            <person name="Salvetti E."/>
            <person name="Wrobel A."/>
            <person name="Rasinkangas P."/>
            <person name="Parkhill J."/>
            <person name="Rea M.C."/>
            <person name="O'Sullivan O."/>
            <person name="Ritari J."/>
            <person name="Douillard F.P."/>
            <person name="Paul Ross R."/>
            <person name="Yang R."/>
            <person name="Briner A.E."/>
            <person name="Felis G.E."/>
            <person name="de Vos W.M."/>
            <person name="Barrangou R."/>
            <person name="Klaenhammer T.R."/>
            <person name="Caufield P.W."/>
            <person name="Cui Y."/>
            <person name="Zhang H."/>
            <person name="O'Toole P.W."/>
        </authorList>
    </citation>
    <scope>NUCLEOTIDE SEQUENCE [LARGE SCALE GENOMIC DNA]</scope>
    <source>
        <strain evidence="6 7">DSM 21775</strain>
    </source>
</reference>
<feature type="domain" description="HTH lysR-type" evidence="5">
    <location>
        <begin position="10"/>
        <end position="59"/>
    </location>
</feature>
<proteinExistence type="inferred from homology"/>
<evidence type="ECO:0000259" key="5">
    <source>
        <dbReference type="PROSITE" id="PS50931"/>
    </source>
</evidence>
<dbReference type="InterPro" id="IPR000847">
    <property type="entry name" value="LysR_HTH_N"/>
</dbReference>
<dbReference type="RefSeq" id="WP_061777409.1">
    <property type="nucleotide sequence ID" value="NZ_AYZH01000021.1"/>
</dbReference>
<dbReference type="PROSITE" id="PS50931">
    <property type="entry name" value="HTH_LYSR"/>
    <property type="match status" value="1"/>
</dbReference>
<dbReference type="PRINTS" id="PR00039">
    <property type="entry name" value="HTHLYSR"/>
</dbReference>
<dbReference type="PANTHER" id="PTHR30346:SF28">
    <property type="entry name" value="HTH-TYPE TRANSCRIPTIONAL REGULATOR CYNR"/>
    <property type="match status" value="1"/>
</dbReference>
<sequence length="293" mass="32852">MLDNYLLTELVTFAQTGTLAKTAESLNVTQPTVTRGMQKLETDLGVRLFDRQPNRLLLTATGKLAAREAATILAANRTAVDRIRQFDRHQQQLKVGTTIPGPLILFETIATPDNVILTPQQLPTTDWETRLTDHDYSLILGPEPATTPGLDSHYLGTENLIVHLNKFMMVANQASVTFAELQDLRFLVLNDIGPWRAIIQSAIPNAKFFYQKERDAFLEISKFSDFPYFSTNLSPLDPALSPAGTDDSRLPIPISDDAAHMQTYATYLHEDRKRVLPLIHQLEDAWPKAASRK</sequence>
<dbReference type="PATRIC" id="fig|1423803.3.peg.1018"/>
<dbReference type="Gene3D" id="3.40.190.290">
    <property type="match status" value="1"/>
</dbReference>
<protein>
    <submittedName>
        <fullName evidence="6">Transcription regulator</fullName>
    </submittedName>
</protein>
<comment type="similarity">
    <text evidence="1">Belongs to the LysR transcriptional regulatory family.</text>
</comment>
<accession>A0A0R2DE21</accession>
<evidence type="ECO:0000313" key="7">
    <source>
        <dbReference type="Proteomes" id="UP000051589"/>
    </source>
</evidence>
<comment type="caution">
    <text evidence="6">The sequence shown here is derived from an EMBL/GenBank/DDBJ whole genome shotgun (WGS) entry which is preliminary data.</text>
</comment>
<dbReference type="GO" id="GO:0003677">
    <property type="term" value="F:DNA binding"/>
    <property type="evidence" value="ECO:0007669"/>
    <property type="project" value="UniProtKB-KW"/>
</dbReference>
<keyword evidence="7" id="KW-1185">Reference proteome</keyword>
<dbReference type="Gene3D" id="1.10.10.10">
    <property type="entry name" value="Winged helix-like DNA-binding domain superfamily/Winged helix DNA-binding domain"/>
    <property type="match status" value="1"/>
</dbReference>
<dbReference type="Proteomes" id="UP000051589">
    <property type="component" value="Unassembled WGS sequence"/>
</dbReference>
<keyword evidence="2" id="KW-0805">Transcription regulation</keyword>
<keyword evidence="3" id="KW-0238">DNA-binding</keyword>
<dbReference type="InterPro" id="IPR036390">
    <property type="entry name" value="WH_DNA-bd_sf"/>
</dbReference>
<dbReference type="Pfam" id="PF00126">
    <property type="entry name" value="HTH_1"/>
    <property type="match status" value="1"/>
</dbReference>
<dbReference type="SUPFAM" id="SSF46785">
    <property type="entry name" value="Winged helix' DNA-binding domain"/>
    <property type="match status" value="1"/>
</dbReference>
<evidence type="ECO:0000313" key="6">
    <source>
        <dbReference type="EMBL" id="KRN01491.1"/>
    </source>
</evidence>
<evidence type="ECO:0000256" key="4">
    <source>
        <dbReference type="ARBA" id="ARBA00023163"/>
    </source>
</evidence>
<name>A0A0R2DE21_9LACO</name>
<dbReference type="SUPFAM" id="SSF53850">
    <property type="entry name" value="Periplasmic binding protein-like II"/>
    <property type="match status" value="1"/>
</dbReference>
<dbReference type="GO" id="GO:0003700">
    <property type="term" value="F:DNA-binding transcription factor activity"/>
    <property type="evidence" value="ECO:0007669"/>
    <property type="project" value="InterPro"/>
</dbReference>
<evidence type="ECO:0000256" key="1">
    <source>
        <dbReference type="ARBA" id="ARBA00009437"/>
    </source>
</evidence>
<dbReference type="EMBL" id="AYZH01000021">
    <property type="protein sequence ID" value="KRN01491.1"/>
    <property type="molecule type" value="Genomic_DNA"/>
</dbReference>
<dbReference type="GO" id="GO:0032993">
    <property type="term" value="C:protein-DNA complex"/>
    <property type="evidence" value="ECO:0007669"/>
    <property type="project" value="TreeGrafter"/>
</dbReference>
<keyword evidence="4" id="KW-0804">Transcription</keyword>
<dbReference type="OrthoDB" id="79118at2"/>
<dbReference type="InterPro" id="IPR036388">
    <property type="entry name" value="WH-like_DNA-bd_sf"/>
</dbReference>
<organism evidence="6 7">
    <name type="scientific">Levilactobacillus senmaizukei DSM 21775 = NBRC 103853</name>
    <dbReference type="NCBI Taxonomy" id="1423803"/>
    <lineage>
        <taxon>Bacteria</taxon>
        <taxon>Bacillati</taxon>
        <taxon>Bacillota</taxon>
        <taxon>Bacilli</taxon>
        <taxon>Lactobacillales</taxon>
        <taxon>Lactobacillaceae</taxon>
        <taxon>Levilactobacillus</taxon>
    </lineage>
</organism>
<evidence type="ECO:0000256" key="2">
    <source>
        <dbReference type="ARBA" id="ARBA00023015"/>
    </source>
</evidence>
<dbReference type="STRING" id="1423803.FD13_GL001018"/>
<evidence type="ECO:0000256" key="3">
    <source>
        <dbReference type="ARBA" id="ARBA00023125"/>
    </source>
</evidence>
<gene>
    <name evidence="6" type="ORF">FD13_GL001018</name>
</gene>
<dbReference type="AlphaFoldDB" id="A0A0R2DE21"/>